<evidence type="ECO:0000313" key="1">
    <source>
        <dbReference type="EMBL" id="JAD27421.1"/>
    </source>
</evidence>
<reference evidence="1" key="1">
    <citation type="submission" date="2014-09" db="EMBL/GenBank/DDBJ databases">
        <authorList>
            <person name="Magalhaes I.L.F."/>
            <person name="Oliveira U."/>
            <person name="Santos F.R."/>
            <person name="Vidigal T.H.D.A."/>
            <person name="Brescovit A.D."/>
            <person name="Santos A.J."/>
        </authorList>
    </citation>
    <scope>NUCLEOTIDE SEQUENCE</scope>
    <source>
        <tissue evidence="1">Shoot tissue taken approximately 20 cm above the soil surface</tissue>
    </source>
</reference>
<organism evidence="1">
    <name type="scientific">Arundo donax</name>
    <name type="common">Giant reed</name>
    <name type="synonym">Donax arundinaceus</name>
    <dbReference type="NCBI Taxonomy" id="35708"/>
    <lineage>
        <taxon>Eukaryota</taxon>
        <taxon>Viridiplantae</taxon>
        <taxon>Streptophyta</taxon>
        <taxon>Embryophyta</taxon>
        <taxon>Tracheophyta</taxon>
        <taxon>Spermatophyta</taxon>
        <taxon>Magnoliopsida</taxon>
        <taxon>Liliopsida</taxon>
        <taxon>Poales</taxon>
        <taxon>Poaceae</taxon>
        <taxon>PACMAD clade</taxon>
        <taxon>Arundinoideae</taxon>
        <taxon>Arundineae</taxon>
        <taxon>Arundo</taxon>
    </lineage>
</organism>
<name>A0A0A8YLG8_ARUDO</name>
<protein>
    <submittedName>
        <fullName evidence="1">Uncharacterized protein</fullName>
    </submittedName>
</protein>
<sequence>MQLFILRTTTWRICASCYGNYARPSHQEGINNHCTSSFSDALLLLEAHVQVPVTGPRSTFL</sequence>
<reference evidence="1" key="2">
    <citation type="journal article" date="2015" name="Data Brief">
        <title>Shoot transcriptome of the giant reed, Arundo donax.</title>
        <authorList>
            <person name="Barrero R.A."/>
            <person name="Guerrero F.D."/>
            <person name="Moolhuijzen P."/>
            <person name="Goolsby J.A."/>
            <person name="Tidwell J."/>
            <person name="Bellgard S.E."/>
            <person name="Bellgard M.I."/>
        </authorList>
    </citation>
    <scope>NUCLEOTIDE SEQUENCE</scope>
    <source>
        <tissue evidence="1">Shoot tissue taken approximately 20 cm above the soil surface</tissue>
    </source>
</reference>
<dbReference type="AlphaFoldDB" id="A0A0A8YLG8"/>
<proteinExistence type="predicted"/>
<dbReference type="EMBL" id="GBRH01270474">
    <property type="protein sequence ID" value="JAD27421.1"/>
    <property type="molecule type" value="Transcribed_RNA"/>
</dbReference>
<accession>A0A0A8YLG8</accession>